<keyword evidence="2" id="KW-0547">Nucleotide-binding</keyword>
<dbReference type="InterPro" id="IPR002611">
    <property type="entry name" value="IstB_ATP-bd"/>
</dbReference>
<proteinExistence type="inferred from homology"/>
<keyword evidence="6" id="KW-0132">Cell division</keyword>
<evidence type="ECO:0000256" key="1">
    <source>
        <dbReference type="ARBA" id="ARBA00008059"/>
    </source>
</evidence>
<evidence type="ECO:0000259" key="4">
    <source>
        <dbReference type="SMART" id="SM00382"/>
    </source>
</evidence>
<sequence length="246" mass="27744">MSADDIYQRLQGLKLFGMAALCDELLAHRERPLPSPEQRLKRMIEAEESERQCRSIRYQMGIAKFPLARDLDNFETADTPVSPVQLSALDRDDFLEQKRNLLLIGGTGTGKTHLVIALGRNAVRRGKRVRFYGVVDLVNQLEQEKAAGKAGQLANRLVNVDAVVLDELGYLPFAESGGALLFHLISKLYERTSLILTTNLAFSEWGKVFTDEKMTTAMLDRITHHCEIIETGNDSYRFKQRMKSAS</sequence>
<dbReference type="InterPro" id="IPR003593">
    <property type="entry name" value="AAA+_ATPase"/>
</dbReference>
<accession>A0A5F0K7H5</accession>
<evidence type="ECO:0000313" key="8">
    <source>
        <dbReference type="Proteomes" id="UP000297914"/>
    </source>
</evidence>
<dbReference type="NCBIfam" id="NF038214">
    <property type="entry name" value="IS21_help_AAA"/>
    <property type="match status" value="1"/>
</dbReference>
<evidence type="ECO:0000256" key="3">
    <source>
        <dbReference type="ARBA" id="ARBA00022840"/>
    </source>
</evidence>
<protein>
    <submittedName>
        <fullName evidence="6">Cell division protein ZapE</fullName>
    </submittedName>
</protein>
<dbReference type="EMBL" id="QORK01000041">
    <property type="protein sequence ID" value="TFF76464.1"/>
    <property type="molecule type" value="Genomic_DNA"/>
</dbReference>
<dbReference type="InterPro" id="IPR027417">
    <property type="entry name" value="P-loop_NTPase"/>
</dbReference>
<dbReference type="SMART" id="SM00382">
    <property type="entry name" value="AAA"/>
    <property type="match status" value="1"/>
</dbReference>
<dbReference type="Proteomes" id="UP000297914">
    <property type="component" value="Unassembled WGS sequence"/>
</dbReference>
<dbReference type="GO" id="GO:0006260">
    <property type="term" value="P:DNA replication"/>
    <property type="evidence" value="ECO:0007669"/>
    <property type="project" value="TreeGrafter"/>
</dbReference>
<keyword evidence="3" id="KW-0067">ATP-binding</keyword>
<dbReference type="SUPFAM" id="SSF52540">
    <property type="entry name" value="P-loop containing nucleoside triphosphate hydrolases"/>
    <property type="match status" value="1"/>
</dbReference>
<dbReference type="InterPro" id="IPR028350">
    <property type="entry name" value="DNAC/IstB-like"/>
</dbReference>
<evidence type="ECO:0000313" key="7">
    <source>
        <dbReference type="Proteomes" id="UP000297720"/>
    </source>
</evidence>
<dbReference type="Gene3D" id="3.40.50.300">
    <property type="entry name" value="P-loop containing nucleotide triphosphate hydrolases"/>
    <property type="match status" value="1"/>
</dbReference>
<organism evidence="6 8">
    <name type="scientific">Aeromonas taiwanensis</name>
    <dbReference type="NCBI Taxonomy" id="633417"/>
    <lineage>
        <taxon>Bacteria</taxon>
        <taxon>Pseudomonadati</taxon>
        <taxon>Pseudomonadota</taxon>
        <taxon>Gammaproteobacteria</taxon>
        <taxon>Aeromonadales</taxon>
        <taxon>Aeromonadaceae</taxon>
        <taxon>Aeromonas</taxon>
    </lineage>
</organism>
<feature type="domain" description="AAA+ ATPase" evidence="4">
    <location>
        <begin position="97"/>
        <end position="230"/>
    </location>
</feature>
<dbReference type="AlphaFoldDB" id="A0A5F0K7H5"/>
<dbReference type="InterPro" id="IPR047661">
    <property type="entry name" value="IstB"/>
</dbReference>
<dbReference type="EMBL" id="QORL01000041">
    <property type="protein sequence ID" value="TFF72729.1"/>
    <property type="molecule type" value="Genomic_DNA"/>
</dbReference>
<dbReference type="RefSeq" id="WP_134696677.1">
    <property type="nucleotide sequence ID" value="NZ_QORJ01000038.1"/>
</dbReference>
<evidence type="ECO:0000256" key="2">
    <source>
        <dbReference type="ARBA" id="ARBA00022741"/>
    </source>
</evidence>
<dbReference type="CDD" id="cd00009">
    <property type="entry name" value="AAA"/>
    <property type="match status" value="1"/>
</dbReference>
<keyword evidence="6" id="KW-0131">Cell cycle</keyword>
<name>A0A5F0K7H5_9GAMM</name>
<gene>
    <name evidence="5" type="ORF">DRM93_16870</name>
    <name evidence="6" type="ORF">DRM94_16870</name>
</gene>
<dbReference type="PANTHER" id="PTHR30050:SF4">
    <property type="entry name" value="ATP-BINDING PROTEIN RV3427C IN INSERTION SEQUENCE-RELATED"/>
    <property type="match status" value="1"/>
</dbReference>
<comment type="caution">
    <text evidence="6">The sequence shown here is derived from an EMBL/GenBank/DDBJ whole genome shotgun (WGS) entry which is preliminary data.</text>
</comment>
<dbReference type="GO" id="GO:0005524">
    <property type="term" value="F:ATP binding"/>
    <property type="evidence" value="ECO:0007669"/>
    <property type="project" value="UniProtKB-KW"/>
</dbReference>
<dbReference type="Proteomes" id="UP000297720">
    <property type="component" value="Unassembled WGS sequence"/>
</dbReference>
<keyword evidence="7" id="KW-1185">Reference proteome</keyword>
<dbReference type="PIRSF" id="PIRSF003073">
    <property type="entry name" value="DNAC_TnpB_IstB"/>
    <property type="match status" value="1"/>
</dbReference>
<dbReference type="OrthoDB" id="9773429at2"/>
<comment type="similarity">
    <text evidence="1">Belongs to the IS21/IS1162 putative ATP-binding protein family.</text>
</comment>
<dbReference type="PANTHER" id="PTHR30050">
    <property type="entry name" value="CHROMOSOMAL REPLICATION INITIATOR PROTEIN DNAA"/>
    <property type="match status" value="1"/>
</dbReference>
<reference evidence="6 8" key="1">
    <citation type="submission" date="2018-06" db="EMBL/GenBank/DDBJ databases">
        <title>Occurrence of a novel blaKPC-2- and qnrS2- harbouring IncP6 plasmid from Aeromonas taiwanensis isolates recovered from the river sediments.</title>
        <authorList>
            <person name="Zheng B."/>
            <person name="Yu X."/>
            <person name="Xiao Y."/>
        </authorList>
    </citation>
    <scope>NUCLEOTIDE SEQUENCE [LARGE SCALE GENOMIC DNA]</scope>
    <source>
        <strain evidence="5 7">1713</strain>
        <strain evidence="6 8">198</strain>
    </source>
</reference>
<dbReference type="Pfam" id="PF01695">
    <property type="entry name" value="IstB_IS21"/>
    <property type="match status" value="1"/>
</dbReference>
<evidence type="ECO:0000313" key="6">
    <source>
        <dbReference type="EMBL" id="TFF76464.1"/>
    </source>
</evidence>
<dbReference type="GO" id="GO:0051301">
    <property type="term" value="P:cell division"/>
    <property type="evidence" value="ECO:0007669"/>
    <property type="project" value="UniProtKB-KW"/>
</dbReference>
<evidence type="ECO:0000313" key="5">
    <source>
        <dbReference type="EMBL" id="TFF72729.1"/>
    </source>
</evidence>